<proteinExistence type="inferred from homology"/>
<dbReference type="InterPro" id="IPR036451">
    <property type="entry name" value="CblAdoTrfase-like_sf"/>
</dbReference>
<evidence type="ECO:0000256" key="1">
    <source>
        <dbReference type="ARBA" id="ARBA00004496"/>
    </source>
</evidence>
<evidence type="ECO:0000256" key="14">
    <source>
        <dbReference type="ARBA" id="ARBA00048692"/>
    </source>
</evidence>
<evidence type="ECO:0000256" key="10">
    <source>
        <dbReference type="ARBA" id="ARBA00031529"/>
    </source>
</evidence>
<comment type="caution">
    <text evidence="17">The sequence shown here is derived from an EMBL/GenBank/DDBJ whole genome shotgun (WGS) entry which is preliminary data.</text>
</comment>
<keyword evidence="6" id="KW-0963">Cytoplasm</keyword>
<evidence type="ECO:0000256" key="11">
    <source>
        <dbReference type="ARBA" id="ARBA00033334"/>
    </source>
</evidence>
<dbReference type="EC" id="2.5.1.17" evidence="4 15"/>
<dbReference type="AlphaFoldDB" id="A0A5C6BG11"/>
<feature type="domain" description="Cobalamin adenosyltransferase-like" evidence="16">
    <location>
        <begin position="3"/>
        <end position="183"/>
    </location>
</feature>
<evidence type="ECO:0000256" key="9">
    <source>
        <dbReference type="ARBA" id="ARBA00022840"/>
    </source>
</evidence>
<keyword evidence="7 15" id="KW-0808">Transferase</keyword>
<dbReference type="OrthoDB" id="9778896at2"/>
<dbReference type="FunFam" id="1.20.1200.10:FF:000003">
    <property type="entry name" value="ATP:cob(I)alamin adenosyltransferase"/>
    <property type="match status" value="1"/>
</dbReference>
<organism evidence="17 18">
    <name type="scientific">Allorhodopirellula heiligendammensis</name>
    <dbReference type="NCBI Taxonomy" id="2714739"/>
    <lineage>
        <taxon>Bacteria</taxon>
        <taxon>Pseudomonadati</taxon>
        <taxon>Planctomycetota</taxon>
        <taxon>Planctomycetia</taxon>
        <taxon>Pirellulales</taxon>
        <taxon>Pirellulaceae</taxon>
        <taxon>Allorhodopirellula</taxon>
    </lineage>
</organism>
<dbReference type="Proteomes" id="UP000319908">
    <property type="component" value="Unassembled WGS sequence"/>
</dbReference>
<dbReference type="Gene3D" id="1.20.1200.10">
    <property type="entry name" value="Cobalamin adenosyltransferase-like"/>
    <property type="match status" value="1"/>
</dbReference>
<keyword evidence="8 15" id="KW-0547">Nucleotide-binding</keyword>
<dbReference type="GO" id="GO:0009236">
    <property type="term" value="P:cobalamin biosynthetic process"/>
    <property type="evidence" value="ECO:0007669"/>
    <property type="project" value="UniProtKB-UniRule"/>
</dbReference>
<dbReference type="GO" id="GO:0005737">
    <property type="term" value="C:cytoplasm"/>
    <property type="evidence" value="ECO:0007669"/>
    <property type="project" value="UniProtKB-SubCell"/>
</dbReference>
<sequence>MKIYTRTGDAGTTGLFGGPRVRKDHARIEAYGTVDELNASLGCIRSTLGDECARRAGDVATTKSLQQFDDCFALVQHELFSLGAELASPRPDEFHLRVIGAEHIERLERWIDHSESRLPPLKEFILPGGSSLTAQIHVGRAVCRRSERRVITLAESAGLEAPISPEVVIYLNRLSDWLFVASRDVNRILGHVDQAWVKPKSSGKS</sequence>
<evidence type="ECO:0000256" key="2">
    <source>
        <dbReference type="ARBA" id="ARBA00005121"/>
    </source>
</evidence>
<dbReference type="PANTHER" id="PTHR12213">
    <property type="entry name" value="CORRINOID ADENOSYLTRANSFERASE"/>
    <property type="match status" value="1"/>
</dbReference>
<evidence type="ECO:0000256" key="3">
    <source>
        <dbReference type="ARBA" id="ARBA00007487"/>
    </source>
</evidence>
<evidence type="ECO:0000259" key="16">
    <source>
        <dbReference type="Pfam" id="PF01923"/>
    </source>
</evidence>
<keyword evidence="15" id="KW-0169">Cobalamin biosynthesis</keyword>
<evidence type="ECO:0000256" key="6">
    <source>
        <dbReference type="ARBA" id="ARBA00022490"/>
    </source>
</evidence>
<evidence type="ECO:0000256" key="15">
    <source>
        <dbReference type="RuleBase" id="RU366026"/>
    </source>
</evidence>
<keyword evidence="9 15" id="KW-0067">ATP-binding</keyword>
<protein>
    <recommendedName>
        <fullName evidence="5 15">Corrinoid adenosyltransferase</fullName>
        <ecNumber evidence="4 15">2.5.1.17</ecNumber>
    </recommendedName>
    <alternativeName>
        <fullName evidence="10 15">Cob(II)alamin adenosyltransferase</fullName>
    </alternativeName>
    <alternativeName>
        <fullName evidence="12 15">Cob(II)yrinic acid a,c-diamide adenosyltransferase</fullName>
    </alternativeName>
    <alternativeName>
        <fullName evidence="11 15">Cobinamide/cobalamin adenosyltransferase</fullName>
    </alternativeName>
</protein>
<reference evidence="17 18" key="1">
    <citation type="journal article" date="2020" name="Antonie Van Leeuwenhoek">
        <title>Rhodopirellula heiligendammensis sp. nov., Rhodopirellula pilleata sp. nov., and Rhodopirellula solitaria sp. nov. isolated from natural or artificial marine surfaces in Northern Germany and California, USA, and emended description of the genus Rhodopirellula.</title>
        <authorList>
            <person name="Kallscheuer N."/>
            <person name="Wiegand S."/>
            <person name="Jogler M."/>
            <person name="Boedeker C."/>
            <person name="Peeters S.H."/>
            <person name="Rast P."/>
            <person name="Heuer A."/>
            <person name="Jetten M.S.M."/>
            <person name="Rohde M."/>
            <person name="Jogler C."/>
        </authorList>
    </citation>
    <scope>NUCLEOTIDE SEQUENCE [LARGE SCALE GENOMIC DNA]</scope>
    <source>
        <strain evidence="17 18">Poly21</strain>
    </source>
</reference>
<name>A0A5C6BG11_9BACT</name>
<comment type="catalytic activity">
    <reaction evidence="13 15">
        <text>2 cob(II)yrinate a,c diamide + reduced [electron-transfer flavoprotein] + 2 ATP = 2 adenosylcob(III)yrinate a,c-diamide + 2 triphosphate + oxidized [electron-transfer flavoprotein] + 3 H(+)</text>
        <dbReference type="Rhea" id="RHEA:11528"/>
        <dbReference type="Rhea" id="RHEA-COMP:10685"/>
        <dbReference type="Rhea" id="RHEA-COMP:10686"/>
        <dbReference type="ChEBI" id="CHEBI:15378"/>
        <dbReference type="ChEBI" id="CHEBI:18036"/>
        <dbReference type="ChEBI" id="CHEBI:30616"/>
        <dbReference type="ChEBI" id="CHEBI:57692"/>
        <dbReference type="ChEBI" id="CHEBI:58307"/>
        <dbReference type="ChEBI" id="CHEBI:58503"/>
        <dbReference type="ChEBI" id="CHEBI:58537"/>
        <dbReference type="EC" id="2.5.1.17"/>
    </reaction>
</comment>
<dbReference type="GO" id="GO:0008817">
    <property type="term" value="F:corrinoid adenosyltransferase activity"/>
    <property type="evidence" value="ECO:0007669"/>
    <property type="project" value="UniProtKB-UniRule"/>
</dbReference>
<dbReference type="EMBL" id="SJPU01000003">
    <property type="protein sequence ID" value="TWU10441.1"/>
    <property type="molecule type" value="Genomic_DNA"/>
</dbReference>
<evidence type="ECO:0000256" key="5">
    <source>
        <dbReference type="ARBA" id="ARBA00020963"/>
    </source>
</evidence>
<dbReference type="Pfam" id="PF01923">
    <property type="entry name" value="Cob_adeno_trans"/>
    <property type="match status" value="1"/>
</dbReference>
<dbReference type="InterPro" id="IPR016030">
    <property type="entry name" value="CblAdoTrfase-like"/>
</dbReference>
<evidence type="ECO:0000256" key="12">
    <source>
        <dbReference type="ARBA" id="ARBA00033354"/>
    </source>
</evidence>
<evidence type="ECO:0000256" key="4">
    <source>
        <dbReference type="ARBA" id="ARBA00012454"/>
    </source>
</evidence>
<dbReference type="PANTHER" id="PTHR12213:SF0">
    <property type="entry name" value="CORRINOID ADENOSYLTRANSFERASE MMAB"/>
    <property type="match status" value="1"/>
</dbReference>
<keyword evidence="18" id="KW-1185">Reference proteome</keyword>
<accession>A0A5C6BG11</accession>
<evidence type="ECO:0000313" key="18">
    <source>
        <dbReference type="Proteomes" id="UP000319908"/>
    </source>
</evidence>
<dbReference type="GO" id="GO:0005524">
    <property type="term" value="F:ATP binding"/>
    <property type="evidence" value="ECO:0007669"/>
    <property type="project" value="UniProtKB-UniRule"/>
</dbReference>
<dbReference type="InterPro" id="IPR029499">
    <property type="entry name" value="PduO-typ"/>
</dbReference>
<gene>
    <name evidence="17" type="primary">yvqK</name>
    <name evidence="17" type="ORF">Poly21_43450</name>
</gene>
<evidence type="ECO:0000256" key="7">
    <source>
        <dbReference type="ARBA" id="ARBA00022679"/>
    </source>
</evidence>
<comment type="similarity">
    <text evidence="3 15">Belongs to the Cob(I)alamin adenosyltransferase family.</text>
</comment>
<dbReference type="NCBIfam" id="TIGR00636">
    <property type="entry name" value="PduO_Nterm"/>
    <property type="match status" value="1"/>
</dbReference>
<dbReference type="UniPathway" id="UPA00148">
    <property type="reaction ID" value="UER00233"/>
</dbReference>
<comment type="subcellular location">
    <subcellularLocation>
        <location evidence="1">Cytoplasm</location>
    </subcellularLocation>
</comment>
<evidence type="ECO:0000313" key="17">
    <source>
        <dbReference type="EMBL" id="TWU10441.1"/>
    </source>
</evidence>
<dbReference type="RefSeq" id="WP_146408902.1">
    <property type="nucleotide sequence ID" value="NZ_SJPU01000003.1"/>
</dbReference>
<dbReference type="SUPFAM" id="SSF89028">
    <property type="entry name" value="Cobalamin adenosyltransferase-like"/>
    <property type="match status" value="1"/>
</dbReference>
<comment type="catalytic activity">
    <reaction evidence="14 15">
        <text>2 cob(II)alamin + reduced [electron-transfer flavoprotein] + 2 ATP = 2 adenosylcob(III)alamin + 2 triphosphate + oxidized [electron-transfer flavoprotein] + 3 H(+)</text>
        <dbReference type="Rhea" id="RHEA:28671"/>
        <dbReference type="Rhea" id="RHEA-COMP:10685"/>
        <dbReference type="Rhea" id="RHEA-COMP:10686"/>
        <dbReference type="ChEBI" id="CHEBI:15378"/>
        <dbReference type="ChEBI" id="CHEBI:16304"/>
        <dbReference type="ChEBI" id="CHEBI:18036"/>
        <dbReference type="ChEBI" id="CHEBI:18408"/>
        <dbReference type="ChEBI" id="CHEBI:30616"/>
        <dbReference type="ChEBI" id="CHEBI:57692"/>
        <dbReference type="ChEBI" id="CHEBI:58307"/>
        <dbReference type="EC" id="2.5.1.17"/>
    </reaction>
</comment>
<evidence type="ECO:0000256" key="8">
    <source>
        <dbReference type="ARBA" id="ARBA00022741"/>
    </source>
</evidence>
<comment type="pathway">
    <text evidence="2 15">Cofactor biosynthesis; adenosylcobalamin biosynthesis; adenosylcobalamin from cob(II)yrinate a,c-diamide: step 2/7.</text>
</comment>
<evidence type="ECO:0000256" key="13">
    <source>
        <dbReference type="ARBA" id="ARBA00048555"/>
    </source>
</evidence>